<proteinExistence type="predicted"/>
<dbReference type="GO" id="GO:0015087">
    <property type="term" value="F:cobalt ion transmembrane transporter activity"/>
    <property type="evidence" value="ECO:0007669"/>
    <property type="project" value="TreeGrafter"/>
</dbReference>
<feature type="transmembrane region" description="Helical" evidence="5">
    <location>
        <begin position="458"/>
        <end position="479"/>
    </location>
</feature>
<reference evidence="6" key="1">
    <citation type="submission" date="2023-06" db="EMBL/GenBank/DDBJ databases">
        <authorList>
            <person name="Noh H."/>
        </authorList>
    </citation>
    <scope>NUCLEOTIDE SEQUENCE</scope>
    <source>
        <strain evidence="6">DUCC20226</strain>
    </source>
</reference>
<dbReference type="GO" id="GO:0005886">
    <property type="term" value="C:plasma membrane"/>
    <property type="evidence" value="ECO:0007669"/>
    <property type="project" value="UniProtKB-SubCell"/>
</dbReference>
<feature type="transmembrane region" description="Helical" evidence="5">
    <location>
        <begin position="499"/>
        <end position="521"/>
    </location>
</feature>
<dbReference type="InterPro" id="IPR045863">
    <property type="entry name" value="CorA_TM1_TM2"/>
</dbReference>
<dbReference type="AlphaFoldDB" id="A0AAD9VYH6"/>
<keyword evidence="7" id="KW-1185">Reference proteome</keyword>
<evidence type="ECO:0000313" key="7">
    <source>
        <dbReference type="Proteomes" id="UP001265746"/>
    </source>
</evidence>
<dbReference type="GO" id="GO:0015095">
    <property type="term" value="F:magnesium ion transmembrane transporter activity"/>
    <property type="evidence" value="ECO:0007669"/>
    <property type="project" value="TreeGrafter"/>
</dbReference>
<dbReference type="Pfam" id="PF01544">
    <property type="entry name" value="CorA"/>
    <property type="match status" value="1"/>
</dbReference>
<evidence type="ECO:0000256" key="2">
    <source>
        <dbReference type="ARBA" id="ARBA00022692"/>
    </source>
</evidence>
<keyword evidence="3 5" id="KW-1133">Transmembrane helix</keyword>
<keyword evidence="2 5" id="KW-0812">Transmembrane</keyword>
<gene>
    <name evidence="6" type="ORF">N8I77_011289</name>
</gene>
<name>A0AAD9VYH6_PHOAM</name>
<evidence type="ECO:0000256" key="4">
    <source>
        <dbReference type="ARBA" id="ARBA00023136"/>
    </source>
</evidence>
<dbReference type="PANTHER" id="PTHR46494:SF1">
    <property type="entry name" value="CORA FAMILY METAL ION TRANSPORTER (EUROFUNG)"/>
    <property type="match status" value="1"/>
</dbReference>
<dbReference type="SUPFAM" id="SSF144083">
    <property type="entry name" value="Magnesium transport protein CorA, transmembrane region"/>
    <property type="match status" value="1"/>
</dbReference>
<accession>A0AAD9VYH6</accession>
<dbReference type="PANTHER" id="PTHR46494">
    <property type="entry name" value="CORA FAMILY METAL ION TRANSPORTER (EUROFUNG)"/>
    <property type="match status" value="1"/>
</dbReference>
<dbReference type="GO" id="GO:0000287">
    <property type="term" value="F:magnesium ion binding"/>
    <property type="evidence" value="ECO:0007669"/>
    <property type="project" value="TreeGrafter"/>
</dbReference>
<sequence length="563" mass="63247">MVKIVVPSHSSRYIVTASDLAKYLRSLFGEGYDFQIEVLPKCQPSPEFIHWLTTINSIPMTFGILKARETSQILQLPRYILHGRFEAAAMSQVNTQIIEELIQEQNLESEDVFCAERGCFQVTDISAGKIEHSKIDNNESFSNLLQSNKIRGTRIISISGESTILNLDISIDWTARLFEAYKVGTEFSRTLVSFGNGPHIAEACDGNDILCKRSNGTYTLSYKLNYIEPNDRDVSERWSSRHLGVYHEHGAGFDLYILVHCSRSSALYSRCYPASTNSHVSNSILADIAKDPVSLHDLILQMYVHHWKPYLRSWGNELSKMSNQAMVAQVAEAGAQSYVWLRRLRSLRDRLDLASGHCTSNLVVIQSIKKSRKTKLDNKDPHTLSSIEGTINSCIRNSRLLKGRIDNTIELISCTLTIHSQQETARLIHELKVLTEETSSVTKKLTQIAENSAHSGEIVRVITIVSAIYLPGSFATSVFGMNFFDFVEDKRRISVAKDIYIFVAFWVGLTVLTGATFFWAYMRGRKTLKKAEDTAFKVLRQDSTKLASGPLSSSSGYEKPGSV</sequence>
<organism evidence="6 7">
    <name type="scientific">Phomopsis amygdali</name>
    <name type="common">Fusicoccum amygdali</name>
    <dbReference type="NCBI Taxonomy" id="1214568"/>
    <lineage>
        <taxon>Eukaryota</taxon>
        <taxon>Fungi</taxon>
        <taxon>Dikarya</taxon>
        <taxon>Ascomycota</taxon>
        <taxon>Pezizomycotina</taxon>
        <taxon>Sordariomycetes</taxon>
        <taxon>Sordariomycetidae</taxon>
        <taxon>Diaporthales</taxon>
        <taxon>Diaporthaceae</taxon>
        <taxon>Diaporthe</taxon>
    </lineage>
</organism>
<evidence type="ECO:0000256" key="5">
    <source>
        <dbReference type="SAM" id="Phobius"/>
    </source>
</evidence>
<evidence type="ECO:0000313" key="6">
    <source>
        <dbReference type="EMBL" id="KAK2599541.1"/>
    </source>
</evidence>
<evidence type="ECO:0000256" key="3">
    <source>
        <dbReference type="ARBA" id="ARBA00022989"/>
    </source>
</evidence>
<dbReference type="InterPro" id="IPR002523">
    <property type="entry name" value="MgTranspt_CorA/ZnTranspt_ZntB"/>
</dbReference>
<comment type="subcellular location">
    <subcellularLocation>
        <location evidence="1">Cell membrane</location>
        <topology evidence="1">Multi-pass membrane protein</topology>
    </subcellularLocation>
</comment>
<dbReference type="Proteomes" id="UP001265746">
    <property type="component" value="Unassembled WGS sequence"/>
</dbReference>
<evidence type="ECO:0000256" key="1">
    <source>
        <dbReference type="ARBA" id="ARBA00004651"/>
    </source>
</evidence>
<dbReference type="Gene3D" id="1.20.58.340">
    <property type="entry name" value="Magnesium transport protein CorA, transmembrane region"/>
    <property type="match status" value="1"/>
</dbReference>
<keyword evidence="4 5" id="KW-0472">Membrane</keyword>
<dbReference type="EMBL" id="JAUJFL010000007">
    <property type="protein sequence ID" value="KAK2599541.1"/>
    <property type="molecule type" value="Genomic_DNA"/>
</dbReference>
<comment type="caution">
    <text evidence="6">The sequence shown here is derived from an EMBL/GenBank/DDBJ whole genome shotgun (WGS) entry which is preliminary data.</text>
</comment>
<dbReference type="GO" id="GO:0050897">
    <property type="term" value="F:cobalt ion binding"/>
    <property type="evidence" value="ECO:0007669"/>
    <property type="project" value="TreeGrafter"/>
</dbReference>
<protein>
    <submittedName>
        <fullName evidence="6">Uncharacterized protein</fullName>
    </submittedName>
</protein>